<reference evidence="4 5" key="1">
    <citation type="submission" date="2018-11" db="EMBL/GenBank/DDBJ databases">
        <title>Chryseotalea sanarue gen. nov., sp., nov., a member of the family Cytophagaceae, isolated from a brackish lake in Hamamatsu Japan.</title>
        <authorList>
            <person name="Maejima Y."/>
            <person name="Iino T."/>
            <person name="Muraguchi Y."/>
            <person name="Fukuda K."/>
            <person name="Ohkuma M."/>
            <person name="Moriuchi R."/>
            <person name="Dohra H."/>
            <person name="Kimbara K."/>
            <person name="Shintani M."/>
        </authorList>
    </citation>
    <scope>NUCLEOTIDE SEQUENCE [LARGE SCALE GENOMIC DNA]</scope>
    <source>
        <strain evidence="4 5">Ys</strain>
    </source>
</reference>
<dbReference type="PANTHER" id="PTHR13833:SF71">
    <property type="entry name" value="NHL DOMAIN-CONTAINING PROTEIN"/>
    <property type="match status" value="1"/>
</dbReference>
<comment type="caution">
    <text evidence="4">The sequence shown here is derived from an EMBL/GenBank/DDBJ whole genome shotgun (WGS) entry which is preliminary data.</text>
</comment>
<dbReference type="InterPro" id="IPR002909">
    <property type="entry name" value="IPT_dom"/>
</dbReference>
<feature type="domain" description="IPT/TIG" evidence="3">
    <location>
        <begin position="29"/>
        <end position="109"/>
    </location>
</feature>
<evidence type="ECO:0000256" key="2">
    <source>
        <dbReference type="PROSITE-ProRule" id="PRU00504"/>
    </source>
</evidence>
<name>A0A401UBD4_9BACT</name>
<dbReference type="Pfam" id="PF01833">
    <property type="entry name" value="TIG"/>
    <property type="match status" value="1"/>
</dbReference>
<dbReference type="InterPro" id="IPR014756">
    <property type="entry name" value="Ig_E-set"/>
</dbReference>
<dbReference type="SMART" id="SM00429">
    <property type="entry name" value="IPT"/>
    <property type="match status" value="1"/>
</dbReference>
<dbReference type="Gene3D" id="2.60.40.60">
    <property type="entry name" value="Cadherins"/>
    <property type="match status" value="1"/>
</dbReference>
<dbReference type="Gene3D" id="2.40.10.500">
    <property type="match status" value="1"/>
</dbReference>
<dbReference type="GO" id="GO:0016020">
    <property type="term" value="C:membrane"/>
    <property type="evidence" value="ECO:0007669"/>
    <property type="project" value="InterPro"/>
</dbReference>
<dbReference type="RefSeq" id="WP_127122840.1">
    <property type="nucleotide sequence ID" value="NZ_BHXQ01000004.1"/>
</dbReference>
<evidence type="ECO:0000313" key="5">
    <source>
        <dbReference type="Proteomes" id="UP000288227"/>
    </source>
</evidence>
<keyword evidence="1" id="KW-0677">Repeat</keyword>
<dbReference type="Gene3D" id="2.120.10.30">
    <property type="entry name" value="TolB, C-terminal domain"/>
    <property type="match status" value="1"/>
</dbReference>
<dbReference type="SUPFAM" id="SSF49313">
    <property type="entry name" value="Cadherin-like"/>
    <property type="match status" value="1"/>
</dbReference>
<protein>
    <recommendedName>
        <fullName evidence="3">IPT/TIG domain-containing protein</fullName>
    </recommendedName>
</protein>
<evidence type="ECO:0000259" key="3">
    <source>
        <dbReference type="SMART" id="SM00429"/>
    </source>
</evidence>
<accession>A0A401UBD4</accession>
<dbReference type="GO" id="GO:0005509">
    <property type="term" value="F:calcium ion binding"/>
    <property type="evidence" value="ECO:0007669"/>
    <property type="project" value="InterPro"/>
</dbReference>
<dbReference type="OrthoDB" id="8584394at2"/>
<dbReference type="PROSITE" id="PS51257">
    <property type="entry name" value="PROKAR_LIPOPROTEIN"/>
    <property type="match status" value="1"/>
</dbReference>
<sequence length="621" mass="65542">MNALKFILILCIVYFTFTSCDDEKEAQPQPTITALSITEGEVGTNIIITGTNFGTVASDIEVTFNNTEASITTATTTTITTTVPTGATSGIVKVKVKSLEANGPSFTVLAPITVSVSAFTKMMQENPVGIEGPISLGNITATTNRGTLTYSLSSQTPEGAITLNTSTGQLFVANAAAFDFEVNPSIIGAVTVANGEEIATANITITITNVEEVTINNLAFSIAENPDAENLGIGSVTCCWIEGSPSFVINSQNPEGAVAINAGNGQFTVANIDAFDFETNPTITGTYSVISQSETKTANFTISLTDVVEIIENVIPTTYSVFSGAESVADCTDGSGSNIRFTNPHFGYTYVPDGYPWSLFVSDLTCGVKRIDVNADGSQTSTTVFTNSAPQTWEYTDMVYSADGSYLLMVYRGSNNGNGNVLSHTIVNVDGNGGTLTNNFSNVTLINPEGLARDADGKIWVTEPRTIKKFNVATFGLGTLQATYGDASIAESIDGTLSEARFLRIRDVQAATDGIIYVADQNAVRKINEATNTVSTVASGFDNPRAIGVLPNGNIIVADTGNGKVRLIDVSTGEKSTLIENLGDYPPSGIMVQTNDVFYFTRAGLSAVYKANISYGCAQCR</sequence>
<dbReference type="PANTHER" id="PTHR13833">
    <property type="match status" value="1"/>
</dbReference>
<dbReference type="SUPFAM" id="SSF63829">
    <property type="entry name" value="Calcium-dependent phosphotriesterase"/>
    <property type="match status" value="1"/>
</dbReference>
<dbReference type="AlphaFoldDB" id="A0A401UBD4"/>
<dbReference type="Proteomes" id="UP000288227">
    <property type="component" value="Unassembled WGS sequence"/>
</dbReference>
<dbReference type="CDD" id="cd11304">
    <property type="entry name" value="Cadherin_repeat"/>
    <property type="match status" value="1"/>
</dbReference>
<dbReference type="EMBL" id="BHXQ01000004">
    <property type="protein sequence ID" value="GCC52195.1"/>
    <property type="molecule type" value="Genomic_DNA"/>
</dbReference>
<evidence type="ECO:0000313" key="4">
    <source>
        <dbReference type="EMBL" id="GCC52195.1"/>
    </source>
</evidence>
<dbReference type="InterPro" id="IPR015919">
    <property type="entry name" value="Cadherin-like_sf"/>
</dbReference>
<proteinExistence type="predicted"/>
<dbReference type="SUPFAM" id="SSF81296">
    <property type="entry name" value="E set domains"/>
    <property type="match status" value="1"/>
</dbReference>
<dbReference type="PROSITE" id="PS51125">
    <property type="entry name" value="NHL"/>
    <property type="match status" value="1"/>
</dbReference>
<keyword evidence="5" id="KW-1185">Reference proteome</keyword>
<feature type="repeat" description="NHL" evidence="2">
    <location>
        <begin position="541"/>
        <end position="571"/>
    </location>
</feature>
<dbReference type="InterPro" id="IPR011042">
    <property type="entry name" value="6-blade_b-propeller_TolB-like"/>
</dbReference>
<dbReference type="InterPro" id="IPR013783">
    <property type="entry name" value="Ig-like_fold"/>
</dbReference>
<dbReference type="Gene3D" id="2.60.40.10">
    <property type="entry name" value="Immunoglobulins"/>
    <property type="match status" value="1"/>
</dbReference>
<gene>
    <name evidence="4" type="ORF">SanaruYs_24310</name>
</gene>
<organism evidence="4 5">
    <name type="scientific">Chryseotalea sanaruensis</name>
    <dbReference type="NCBI Taxonomy" id="2482724"/>
    <lineage>
        <taxon>Bacteria</taxon>
        <taxon>Pseudomonadati</taxon>
        <taxon>Bacteroidota</taxon>
        <taxon>Cytophagia</taxon>
        <taxon>Cytophagales</taxon>
        <taxon>Chryseotaleaceae</taxon>
        <taxon>Chryseotalea</taxon>
    </lineage>
</organism>
<evidence type="ECO:0000256" key="1">
    <source>
        <dbReference type="ARBA" id="ARBA00022737"/>
    </source>
</evidence>
<dbReference type="InterPro" id="IPR001258">
    <property type="entry name" value="NHL_repeat"/>
</dbReference>